<accession>A0A4R8DUG7</accession>
<feature type="transmembrane region" description="Helical" evidence="1">
    <location>
        <begin position="159"/>
        <end position="177"/>
    </location>
</feature>
<feature type="transmembrane region" description="Helical" evidence="1">
    <location>
        <begin position="82"/>
        <end position="99"/>
    </location>
</feature>
<sequence length="358" mass="42226">MRQLPSLNGLRAISIMIVLLYHQLGYNFNIEQSLLYYLPIFNGQFGVTVFFVISGFLITYLMLREEQDGGSISLKDFYIRRVLRIFPAYYFLLLVYYFLQRLDILHIPKASWLTSLIYLKYVNYKIEDYTAHAWSLSVEENFYFFWPFIFLLGDKVRKYAAIALVAAVPCFRLFLHFHPISWIGYTSFFVRINSIATGCICALYRDKIIKFLQPYWEDAINISLITLFSWPWLVYFFGDTLTYVFVVFGDLTGTIANTAIAIVMMYSVYGPKKTWYRILNTRVFNYVGVLSYSIYLWQQFFMLRTQYWVTHFPQNWLFIATSALFSYYIIEKPFLHLKSRFAGKRKAPSPIGVSAISV</sequence>
<dbReference type="GO" id="GO:0000271">
    <property type="term" value="P:polysaccharide biosynthetic process"/>
    <property type="evidence" value="ECO:0007669"/>
    <property type="project" value="TreeGrafter"/>
</dbReference>
<dbReference type="Proteomes" id="UP000294498">
    <property type="component" value="Unassembled WGS sequence"/>
</dbReference>
<proteinExistence type="predicted"/>
<keyword evidence="1" id="KW-0812">Transmembrane</keyword>
<feature type="transmembrane region" description="Helical" evidence="1">
    <location>
        <begin position="183"/>
        <end position="204"/>
    </location>
</feature>
<keyword evidence="1" id="KW-1133">Transmembrane helix</keyword>
<name>A0A4R8DUG7_9BACT</name>
<dbReference type="OrthoDB" id="290051at2"/>
<gene>
    <name evidence="3" type="ORF">EDB95_2852</name>
</gene>
<organism evidence="3 4">
    <name type="scientific">Dinghuibacter silviterrae</name>
    <dbReference type="NCBI Taxonomy" id="1539049"/>
    <lineage>
        <taxon>Bacteria</taxon>
        <taxon>Pseudomonadati</taxon>
        <taxon>Bacteroidota</taxon>
        <taxon>Chitinophagia</taxon>
        <taxon>Chitinophagales</taxon>
        <taxon>Chitinophagaceae</taxon>
        <taxon>Dinghuibacter</taxon>
    </lineage>
</organism>
<dbReference type="AlphaFoldDB" id="A0A4R8DUG7"/>
<feature type="transmembrane region" description="Helical" evidence="1">
    <location>
        <begin position="243"/>
        <end position="271"/>
    </location>
</feature>
<dbReference type="RefSeq" id="WP_133994447.1">
    <property type="nucleotide sequence ID" value="NZ_SODV01000001.1"/>
</dbReference>
<keyword evidence="4" id="KW-1185">Reference proteome</keyword>
<protein>
    <submittedName>
        <fullName evidence="3">Peptidoglycan/LPS O-acetylase OafA/YrhL</fullName>
    </submittedName>
</protein>
<comment type="caution">
    <text evidence="3">The sequence shown here is derived from an EMBL/GenBank/DDBJ whole genome shotgun (WGS) entry which is preliminary data.</text>
</comment>
<feature type="transmembrane region" description="Helical" evidence="1">
    <location>
        <begin position="36"/>
        <end position="61"/>
    </location>
</feature>
<feature type="transmembrane region" description="Helical" evidence="1">
    <location>
        <begin position="7"/>
        <end position="24"/>
    </location>
</feature>
<feature type="domain" description="Acyltransferase 3" evidence="2">
    <location>
        <begin position="5"/>
        <end position="326"/>
    </location>
</feature>
<reference evidence="3 4" key="1">
    <citation type="submission" date="2019-03" db="EMBL/GenBank/DDBJ databases">
        <title>Genomic Encyclopedia of Type Strains, Phase IV (KMG-IV): sequencing the most valuable type-strain genomes for metagenomic binning, comparative biology and taxonomic classification.</title>
        <authorList>
            <person name="Goeker M."/>
        </authorList>
    </citation>
    <scope>NUCLEOTIDE SEQUENCE [LARGE SCALE GENOMIC DNA]</scope>
    <source>
        <strain evidence="3 4">DSM 100059</strain>
    </source>
</reference>
<dbReference type="GO" id="GO:0016747">
    <property type="term" value="F:acyltransferase activity, transferring groups other than amino-acyl groups"/>
    <property type="evidence" value="ECO:0007669"/>
    <property type="project" value="InterPro"/>
</dbReference>
<feature type="transmembrane region" description="Helical" evidence="1">
    <location>
        <begin position="313"/>
        <end position="330"/>
    </location>
</feature>
<evidence type="ECO:0000256" key="1">
    <source>
        <dbReference type="SAM" id="Phobius"/>
    </source>
</evidence>
<dbReference type="InterPro" id="IPR002656">
    <property type="entry name" value="Acyl_transf_3_dom"/>
</dbReference>
<evidence type="ECO:0000259" key="2">
    <source>
        <dbReference type="Pfam" id="PF01757"/>
    </source>
</evidence>
<feature type="transmembrane region" description="Helical" evidence="1">
    <location>
        <begin position="283"/>
        <end position="301"/>
    </location>
</feature>
<keyword evidence="1" id="KW-0472">Membrane</keyword>
<feature type="transmembrane region" description="Helical" evidence="1">
    <location>
        <begin position="216"/>
        <end position="237"/>
    </location>
</feature>
<evidence type="ECO:0000313" key="3">
    <source>
        <dbReference type="EMBL" id="TDX01809.1"/>
    </source>
</evidence>
<dbReference type="Pfam" id="PF01757">
    <property type="entry name" value="Acyl_transf_3"/>
    <property type="match status" value="1"/>
</dbReference>
<dbReference type="GO" id="GO:0016020">
    <property type="term" value="C:membrane"/>
    <property type="evidence" value="ECO:0007669"/>
    <property type="project" value="TreeGrafter"/>
</dbReference>
<feature type="transmembrane region" description="Helical" evidence="1">
    <location>
        <begin position="131"/>
        <end position="152"/>
    </location>
</feature>
<dbReference type="PANTHER" id="PTHR23028">
    <property type="entry name" value="ACETYLTRANSFERASE"/>
    <property type="match status" value="1"/>
</dbReference>
<dbReference type="PANTHER" id="PTHR23028:SF53">
    <property type="entry name" value="ACYL_TRANSF_3 DOMAIN-CONTAINING PROTEIN"/>
    <property type="match status" value="1"/>
</dbReference>
<dbReference type="EMBL" id="SODV01000001">
    <property type="protein sequence ID" value="TDX01809.1"/>
    <property type="molecule type" value="Genomic_DNA"/>
</dbReference>
<evidence type="ECO:0000313" key="4">
    <source>
        <dbReference type="Proteomes" id="UP000294498"/>
    </source>
</evidence>
<dbReference type="InterPro" id="IPR050879">
    <property type="entry name" value="Acyltransferase_3"/>
</dbReference>